<feature type="compositionally biased region" description="Basic and acidic residues" evidence="2">
    <location>
        <begin position="1"/>
        <end position="11"/>
    </location>
</feature>
<sequence length="1049" mass="108357">MAQDEAHENRPEAPQPVASTSTARPSPTKDGALNGASPVRPRSVVAHAEQGHSRRPSRAERYESVIANARETLRRATGGYDEAELQVGPSSDPLSAERRRRSVRLSSASFEPLPERDWRETVRSLLNVVEGMSQQLASHDELATELKIAQSNLSLASAHSEFLEETLRRRDSRNSASHLMSRQHSTGEQLPGLPSQSRRGSADVPAHDSGAATGLFGLGLSAEPDATGAKSFFRLPSKRRSPNPAAPAASESTASTFTRRLRSVGSSPALNKGFFSSEPAPPLPPRASTSTTASNEFGTSPNPSIDTGNSASPLAAEVFSLRTQVASLETECTALRSNNASLKRNNETLVKKCADLEKTKDDLLSELENLSVELFSEANALVAEERRARAKAEEEVERLTAQLANVSADLDSLRSGGQISLTTASSPSTKSPRPPSSSSQPTTPLMPAVNGGQPFSSSPTTSPVAAETVADRPQSVASIASSAARNWFSFGRAASSQSTPATELLPPLPTPSPIAASVETLGDSSVTGKRDSPHAILNASPRPETTSSSLAVDRTSAQSIQQREHNLPPLPTSKGKEKARTLDLGISIPDAEGIEDSRGVASAFSSSPGSADTAAPVRLPNLGETTRGAYAYSIPSSVQSPRSPLLPAVPADGAFEITSSSGSRDAATVAGADANGVDGALAVPTRRPRRPEAQAAPRPHAMHYERTPPGLHADFFPAAVGGPSASEMTAGAKSPKSPNELRWAKVSGTLPSSAATASSAASMTSQQYSSSQHSRGGKEPRRRAATTDLRSSPALSPNDSSSGRPPRAEEPLHRRPSAPASPIPPHSSPSQQQHRPTLLPVDTTSSTLAPPLPDSGTHRRPHSAGVGAARPGFPRTNDGSAPYSTAQAALSSGPASANPAGTLSMFAGPAPNRSPLLSQAPPPLNGSFSAAPSSATYAMQQRGMTPSTSLSSLPSNSSLSSSVGALSSSGHSTLSGGAGGGGGSRHGLAGSPDDTKAAQDLENLMQNILEMSEGLFGQDGVDGVGAVAAAGGERNPSSGPPDRPAADSQ</sequence>
<dbReference type="InterPro" id="IPR009449">
    <property type="entry name" value="Sec2_N"/>
</dbReference>
<evidence type="ECO:0000313" key="5">
    <source>
        <dbReference type="Proteomes" id="UP000777482"/>
    </source>
</evidence>
<feature type="compositionally biased region" description="Polar residues" evidence="2">
    <location>
        <begin position="453"/>
        <end position="463"/>
    </location>
</feature>
<dbReference type="Proteomes" id="UP000777482">
    <property type="component" value="Unassembled WGS sequence"/>
</dbReference>
<dbReference type="SUPFAM" id="SSF144284">
    <property type="entry name" value="Sec2 N-terminal region"/>
    <property type="match status" value="1"/>
</dbReference>
<feature type="compositionally biased region" description="Low complexity" evidence="2">
    <location>
        <begin position="242"/>
        <end position="256"/>
    </location>
</feature>
<gene>
    <name evidence="4" type="ORF">C6P46_004916</name>
</gene>
<evidence type="ECO:0000313" key="4">
    <source>
        <dbReference type="EMBL" id="KAG0666348.1"/>
    </source>
</evidence>
<feature type="region of interest" description="Disordered" evidence="2">
    <location>
        <begin position="1027"/>
        <end position="1049"/>
    </location>
</feature>
<organism evidence="4 5">
    <name type="scientific">Rhodotorula mucilaginosa</name>
    <name type="common">Yeast</name>
    <name type="synonym">Rhodotorula rubra</name>
    <dbReference type="NCBI Taxonomy" id="5537"/>
    <lineage>
        <taxon>Eukaryota</taxon>
        <taxon>Fungi</taxon>
        <taxon>Dikarya</taxon>
        <taxon>Basidiomycota</taxon>
        <taxon>Pucciniomycotina</taxon>
        <taxon>Microbotryomycetes</taxon>
        <taxon>Sporidiobolales</taxon>
        <taxon>Sporidiobolaceae</taxon>
        <taxon>Rhodotorula</taxon>
    </lineage>
</organism>
<feature type="compositionally biased region" description="Polar residues" evidence="2">
    <location>
        <begin position="174"/>
        <end position="199"/>
    </location>
</feature>
<dbReference type="Pfam" id="PF06428">
    <property type="entry name" value="Sec2p"/>
    <property type="match status" value="1"/>
</dbReference>
<feature type="region of interest" description="Disordered" evidence="2">
    <location>
        <begin position="418"/>
        <end position="469"/>
    </location>
</feature>
<feature type="compositionally biased region" description="Low complexity" evidence="2">
    <location>
        <begin position="791"/>
        <end position="802"/>
    </location>
</feature>
<reference evidence="4 5" key="1">
    <citation type="submission" date="2020-11" db="EMBL/GenBank/DDBJ databases">
        <title>Kefir isolates.</title>
        <authorList>
            <person name="Marcisauskas S."/>
            <person name="Kim Y."/>
            <person name="Blasche S."/>
        </authorList>
    </citation>
    <scope>NUCLEOTIDE SEQUENCE [LARGE SCALE GENOMIC DNA]</scope>
    <source>
        <strain evidence="4 5">KR</strain>
    </source>
</reference>
<feature type="region of interest" description="Disordered" evidence="2">
    <location>
        <begin position="168"/>
        <end position="210"/>
    </location>
</feature>
<feature type="compositionally biased region" description="Low complexity" evidence="2">
    <location>
        <begin position="420"/>
        <end position="443"/>
    </location>
</feature>
<feature type="region of interest" description="Disordered" evidence="2">
    <location>
        <begin position="1"/>
        <end position="62"/>
    </location>
</feature>
<keyword evidence="1" id="KW-0175">Coiled coil</keyword>
<feature type="compositionally biased region" description="Polar residues" evidence="2">
    <location>
        <begin position="926"/>
        <end position="946"/>
    </location>
</feature>
<feature type="region of interest" description="Disordered" evidence="2">
    <location>
        <begin position="496"/>
        <end position="578"/>
    </location>
</feature>
<feature type="compositionally biased region" description="Polar residues" evidence="2">
    <location>
        <begin position="543"/>
        <end position="561"/>
    </location>
</feature>
<feature type="region of interest" description="Disordered" evidence="2">
    <location>
        <begin position="678"/>
        <end position="1000"/>
    </location>
</feature>
<proteinExistence type="predicted"/>
<evidence type="ECO:0000259" key="3">
    <source>
        <dbReference type="Pfam" id="PF06428"/>
    </source>
</evidence>
<accession>A0A9P6W6X1</accession>
<dbReference type="AlphaFoldDB" id="A0A9P6W6X1"/>
<evidence type="ECO:0000256" key="2">
    <source>
        <dbReference type="SAM" id="MobiDB-lite"/>
    </source>
</evidence>
<comment type="caution">
    <text evidence="4">The sequence shown here is derived from an EMBL/GenBank/DDBJ whole genome shotgun (WGS) entry which is preliminary data.</text>
</comment>
<dbReference type="OrthoDB" id="5560525at2759"/>
<feature type="region of interest" description="Disordered" evidence="2">
    <location>
        <begin position="233"/>
        <end position="256"/>
    </location>
</feature>
<feature type="region of interest" description="Disordered" evidence="2">
    <location>
        <begin position="77"/>
        <end position="114"/>
    </location>
</feature>
<feature type="coiled-coil region" evidence="1">
    <location>
        <begin position="325"/>
        <end position="416"/>
    </location>
</feature>
<dbReference type="EMBL" id="PUHQ01000005">
    <property type="protein sequence ID" value="KAG0666348.1"/>
    <property type="molecule type" value="Genomic_DNA"/>
</dbReference>
<feature type="compositionally biased region" description="Polar residues" evidence="2">
    <location>
        <begin position="877"/>
        <end position="901"/>
    </location>
</feature>
<feature type="region of interest" description="Disordered" evidence="2">
    <location>
        <begin position="268"/>
        <end position="311"/>
    </location>
</feature>
<feature type="compositionally biased region" description="Polar residues" evidence="2">
    <location>
        <begin position="287"/>
        <end position="311"/>
    </location>
</feature>
<protein>
    <recommendedName>
        <fullName evidence="3">GDP/GTP exchange factor Sec2 N-terminal domain-containing protein</fullName>
    </recommendedName>
</protein>
<dbReference type="Gene3D" id="6.10.140.910">
    <property type="match status" value="1"/>
</dbReference>
<feature type="compositionally biased region" description="Gly residues" evidence="2">
    <location>
        <begin position="976"/>
        <end position="985"/>
    </location>
</feature>
<feature type="compositionally biased region" description="Basic and acidic residues" evidence="2">
    <location>
        <begin position="49"/>
        <end position="62"/>
    </location>
</feature>
<feature type="domain" description="GDP/GTP exchange factor Sec2 N-terminal" evidence="3">
    <location>
        <begin position="328"/>
        <end position="413"/>
    </location>
</feature>
<evidence type="ECO:0000256" key="1">
    <source>
        <dbReference type="SAM" id="Coils"/>
    </source>
</evidence>
<name>A0A9P6W6X1_RHOMI</name>
<feature type="compositionally biased region" description="Low complexity" evidence="2">
    <location>
        <begin position="947"/>
        <end position="975"/>
    </location>
</feature>
<feature type="compositionally biased region" description="Low complexity" evidence="2">
    <location>
        <begin position="747"/>
        <end position="774"/>
    </location>
</feature>
<keyword evidence="5" id="KW-1185">Reference proteome</keyword>